<accession>A0A252F451</accession>
<protein>
    <recommendedName>
        <fullName evidence="1">Phospholipase C/D domain-containing protein</fullName>
    </recommendedName>
</protein>
<gene>
    <name evidence="2" type="ORF">CBW42_06920</name>
</gene>
<dbReference type="RefSeq" id="WP_087019090.1">
    <property type="nucleotide sequence ID" value="NZ_CP178353.1"/>
</dbReference>
<evidence type="ECO:0000259" key="1">
    <source>
        <dbReference type="Pfam" id="PF00882"/>
    </source>
</evidence>
<dbReference type="EMBL" id="NHOC01000005">
    <property type="protein sequence ID" value="OUM20556.1"/>
    <property type="molecule type" value="Genomic_DNA"/>
</dbReference>
<sequence length="271" mass="30833">MPTTYAHYRFGCTVYNRLPEKQQHLIDTYRPLYDIGLHGPDVLFYYRPFLSNEVKALGNSMHNQTGQEVFAQAGERILREFDFRPLLVYTYGFLCHFVLDAMCHGYVARKILDSGISHSEIEAEFDRALMVHDGYNPVRHCVTGHLQPTKAHAAVLSRFFSGITQRQAYEAMRSMVQELNLLTQPSHLGRGALYAALTLSGNRGMCDLVVNYRANPACFDSTEELARRYVQAQPKAVEAISSYFDIIHGRGTYDSLFDRTFDPSPEEKTDG</sequence>
<dbReference type="Proteomes" id="UP000194903">
    <property type="component" value="Unassembled WGS sequence"/>
</dbReference>
<evidence type="ECO:0000313" key="2">
    <source>
        <dbReference type="EMBL" id="OUM20556.1"/>
    </source>
</evidence>
<reference evidence="2 3" key="1">
    <citation type="submission" date="2017-05" db="EMBL/GenBank/DDBJ databases">
        <title>Butyricicoccus porcorum sp. nov. a butyrate-producing bacterium from the swine intestinal tract.</title>
        <authorList>
            <person name="Trachsel J."/>
            <person name="Humphrey S."/>
            <person name="Allen H.K."/>
        </authorList>
    </citation>
    <scope>NUCLEOTIDE SEQUENCE [LARGE SCALE GENOMIC DNA]</scope>
    <source>
        <strain evidence="2">BB10</strain>
    </source>
</reference>
<organism evidence="2 3">
    <name type="scientific">Butyricicoccus porcorum</name>
    <dbReference type="NCBI Taxonomy" id="1945634"/>
    <lineage>
        <taxon>Bacteria</taxon>
        <taxon>Bacillati</taxon>
        <taxon>Bacillota</taxon>
        <taxon>Clostridia</taxon>
        <taxon>Eubacteriales</taxon>
        <taxon>Butyricicoccaceae</taxon>
        <taxon>Butyricicoccus</taxon>
    </lineage>
</organism>
<dbReference type="OrthoDB" id="9810528at2"/>
<dbReference type="AlphaFoldDB" id="A0A252F451"/>
<name>A0A252F451_9FIRM</name>
<evidence type="ECO:0000313" key="3">
    <source>
        <dbReference type="Proteomes" id="UP000194903"/>
    </source>
</evidence>
<dbReference type="Pfam" id="PF00882">
    <property type="entry name" value="Zn_dep_PLPC"/>
    <property type="match status" value="1"/>
</dbReference>
<dbReference type="InterPro" id="IPR029002">
    <property type="entry name" value="PLPC/GPLD1"/>
</dbReference>
<proteinExistence type="predicted"/>
<comment type="caution">
    <text evidence="2">The sequence shown here is derived from an EMBL/GenBank/DDBJ whole genome shotgun (WGS) entry which is preliminary data.</text>
</comment>
<feature type="domain" description="Phospholipase C/D" evidence="1">
    <location>
        <begin position="13"/>
        <end position="131"/>
    </location>
</feature>
<keyword evidence="3" id="KW-1185">Reference proteome</keyword>